<protein>
    <submittedName>
        <fullName evidence="2">DUF2306 domain-containing protein</fullName>
    </submittedName>
</protein>
<keyword evidence="1" id="KW-1133">Transmembrane helix</keyword>
<dbReference type="Pfam" id="PF10067">
    <property type="entry name" value="DUF2306"/>
    <property type="match status" value="1"/>
</dbReference>
<dbReference type="OrthoDB" id="4698148at2"/>
<proteinExistence type="predicted"/>
<reference evidence="2 3" key="1">
    <citation type="submission" date="2019-07" db="EMBL/GenBank/DDBJ databases">
        <title>Lentzea xizangensis sp. nov., isolated from Qinghai-Tibetan Plateau Soils.</title>
        <authorList>
            <person name="Huang J."/>
        </authorList>
    </citation>
    <scope>NUCLEOTIDE SEQUENCE [LARGE SCALE GENOMIC DNA]</scope>
    <source>
        <strain evidence="2 3">FXJ1.1311</strain>
    </source>
</reference>
<evidence type="ECO:0000313" key="3">
    <source>
        <dbReference type="Proteomes" id="UP000316639"/>
    </source>
</evidence>
<dbReference type="Proteomes" id="UP000316639">
    <property type="component" value="Unassembled WGS sequence"/>
</dbReference>
<feature type="transmembrane region" description="Helical" evidence="1">
    <location>
        <begin position="82"/>
        <end position="103"/>
    </location>
</feature>
<evidence type="ECO:0000313" key="2">
    <source>
        <dbReference type="EMBL" id="TWP53353.1"/>
    </source>
</evidence>
<comment type="caution">
    <text evidence="2">The sequence shown here is derived from an EMBL/GenBank/DDBJ whole genome shotgun (WGS) entry which is preliminary data.</text>
</comment>
<accession>A0A563F0D4</accession>
<dbReference type="RefSeq" id="WP_146349764.1">
    <property type="nucleotide sequence ID" value="NZ_VOBR01000003.1"/>
</dbReference>
<feature type="transmembrane region" description="Helical" evidence="1">
    <location>
        <begin position="144"/>
        <end position="168"/>
    </location>
</feature>
<dbReference type="InterPro" id="IPR018750">
    <property type="entry name" value="DUF2306_membrane"/>
</dbReference>
<evidence type="ECO:0000256" key="1">
    <source>
        <dbReference type="SAM" id="Phobius"/>
    </source>
</evidence>
<sequence>MTWWKRPWVAPLGFVVLVFLAFSIPPYLSLDPAQSRVPATWAGHYPLLVVHVLCGSVALATCGLQVWPWFRSRFPVWHRRIGRVYFFAGVFPAGLTGLVVGATTPFGPVAGTSNVMLATLWLLTSVTGYRMARQRRFGDHRRWMIRSFALTASIISNRIWGVVAYLSLMSFYPESEIGPLVAGISTWLGWTVPLLLSQWWLERRNPARKKVTTEREVSVTSSA</sequence>
<dbReference type="AlphaFoldDB" id="A0A563F0D4"/>
<gene>
    <name evidence="2" type="ORF">FKR81_05135</name>
</gene>
<keyword evidence="1" id="KW-0812">Transmembrane</keyword>
<organism evidence="2 3">
    <name type="scientific">Lentzea tibetensis</name>
    <dbReference type="NCBI Taxonomy" id="2591470"/>
    <lineage>
        <taxon>Bacteria</taxon>
        <taxon>Bacillati</taxon>
        <taxon>Actinomycetota</taxon>
        <taxon>Actinomycetes</taxon>
        <taxon>Pseudonocardiales</taxon>
        <taxon>Pseudonocardiaceae</taxon>
        <taxon>Lentzea</taxon>
    </lineage>
</organism>
<feature type="transmembrane region" description="Helical" evidence="1">
    <location>
        <begin position="47"/>
        <end position="70"/>
    </location>
</feature>
<name>A0A563F0D4_9PSEU</name>
<feature type="transmembrane region" description="Helical" evidence="1">
    <location>
        <begin position="180"/>
        <end position="201"/>
    </location>
</feature>
<dbReference type="EMBL" id="VOBR01000003">
    <property type="protein sequence ID" value="TWP53353.1"/>
    <property type="molecule type" value="Genomic_DNA"/>
</dbReference>
<feature type="transmembrane region" description="Helical" evidence="1">
    <location>
        <begin position="115"/>
        <end position="132"/>
    </location>
</feature>
<keyword evidence="1" id="KW-0472">Membrane</keyword>
<keyword evidence="3" id="KW-1185">Reference proteome</keyword>